<dbReference type="RefSeq" id="WP_066494723.1">
    <property type="nucleotide sequence ID" value="NZ_BJMO01000082.1"/>
</dbReference>
<dbReference type="PATRIC" id="fig|37927.3.peg.418"/>
<evidence type="ECO:0000313" key="3">
    <source>
        <dbReference type="Proteomes" id="UP000070134"/>
    </source>
</evidence>
<keyword evidence="3" id="KW-1185">Reference proteome</keyword>
<dbReference type="KEGG" id="satk:SA2016_0406"/>
<gene>
    <name evidence="2" type="ORF">SA2016_0406</name>
</gene>
<dbReference type="OrthoDB" id="4961314at2"/>
<dbReference type="Proteomes" id="UP000070134">
    <property type="component" value="Chromosome"/>
</dbReference>
<evidence type="ECO:0000259" key="1">
    <source>
        <dbReference type="Pfam" id="PF26312"/>
    </source>
</evidence>
<reference evidence="2 3" key="1">
    <citation type="submission" date="2016-02" db="EMBL/GenBank/DDBJ databases">
        <title>Complete genome of Sinomonas atrocyanea KCTC 3377.</title>
        <authorList>
            <person name="Kim K.M."/>
        </authorList>
    </citation>
    <scope>NUCLEOTIDE SEQUENCE [LARGE SCALE GENOMIC DNA]</scope>
    <source>
        <strain evidence="2 3">KCTC 3377</strain>
    </source>
</reference>
<feature type="domain" description="DUF8083" evidence="1">
    <location>
        <begin position="13"/>
        <end position="273"/>
    </location>
</feature>
<name>A0A126ZVI8_9MICC</name>
<dbReference type="InterPro" id="IPR058396">
    <property type="entry name" value="DUF8083"/>
</dbReference>
<dbReference type="EMBL" id="CP014518">
    <property type="protein sequence ID" value="AMM31103.1"/>
    <property type="molecule type" value="Genomic_DNA"/>
</dbReference>
<sequence length="277" mass="30672">MSARRVRAGRPLASQLRVYEPLSAFTAEEQERIRRGLSEQGRNELDRAEAEDALRRIARQSGDPFPDGRAEFTRSITADGKTVYCPSQLVLRSGLAAESVLTTAPAPLASVLLPETARARHQERVDRLAEEPGTPRINTRESLWGIPFSWFVLFHEGDPTDVVEEDDHVATVRITATWAKAISRARFAVANLALAAPEMNLLDELTTLTEWLEEFSPDSMVELDYGSVADRVFPDDSPTDVLLGIECLAEGDMTGAAAAYRRLASRWIPIRQLARAS</sequence>
<evidence type="ECO:0000313" key="2">
    <source>
        <dbReference type="EMBL" id="AMM31103.1"/>
    </source>
</evidence>
<proteinExistence type="predicted"/>
<organism evidence="2 3">
    <name type="scientific">Sinomonas atrocyanea</name>
    <dbReference type="NCBI Taxonomy" id="37927"/>
    <lineage>
        <taxon>Bacteria</taxon>
        <taxon>Bacillati</taxon>
        <taxon>Actinomycetota</taxon>
        <taxon>Actinomycetes</taxon>
        <taxon>Micrococcales</taxon>
        <taxon>Micrococcaceae</taxon>
        <taxon>Sinomonas</taxon>
    </lineage>
</organism>
<protein>
    <recommendedName>
        <fullName evidence="1">DUF8083 domain-containing protein</fullName>
    </recommendedName>
</protein>
<dbReference type="AlphaFoldDB" id="A0A126ZVI8"/>
<accession>A0A126ZVI8</accession>
<dbReference type="STRING" id="37927.SA2016_0406"/>
<dbReference type="Pfam" id="PF26312">
    <property type="entry name" value="DUF8083"/>
    <property type="match status" value="1"/>
</dbReference>